<proteinExistence type="predicted"/>
<evidence type="ECO:0000313" key="3">
    <source>
        <dbReference type="EMBL" id="KAK0491617.1"/>
    </source>
</evidence>
<evidence type="ECO:0000313" key="4">
    <source>
        <dbReference type="Proteomes" id="UP001175227"/>
    </source>
</evidence>
<dbReference type="InterPro" id="IPR045340">
    <property type="entry name" value="DUF6533"/>
</dbReference>
<sequence length="290" mass="32686">MFSSACHQCIMMRRAGAAVLILWDHCLTLDEEVAVIWGSFNGKIPTKLVYIVNRYFTEVVMLYTAYVLTGLGGTRTNKECTCVFWLFLISSTVVASISQFFIMMRVYRLWDHKPIVRRILPVLFVACLIGTFVSAVLASLAFLRTRIEVTAPNILVCATTEVPKTIPSAIGILLLFNLLVILVSIYNALENPRRYEGEIFNSLRRDGSRVYLVSSVPFPSVLWVLLLITSLVVEVGIKFDIGCHIEYDAEFSLSLIYALMANLTSRMHLHIESLSDITHPAVTYYTVREG</sequence>
<keyword evidence="4" id="KW-1185">Reference proteome</keyword>
<reference evidence="3" key="1">
    <citation type="submission" date="2023-06" db="EMBL/GenBank/DDBJ databases">
        <authorList>
            <consortium name="Lawrence Berkeley National Laboratory"/>
            <person name="Ahrendt S."/>
            <person name="Sahu N."/>
            <person name="Indic B."/>
            <person name="Wong-Bajracharya J."/>
            <person name="Merenyi Z."/>
            <person name="Ke H.-M."/>
            <person name="Monk M."/>
            <person name="Kocsube S."/>
            <person name="Drula E."/>
            <person name="Lipzen A."/>
            <person name="Balint B."/>
            <person name="Henrissat B."/>
            <person name="Andreopoulos B."/>
            <person name="Martin F.M."/>
            <person name="Harder C.B."/>
            <person name="Rigling D."/>
            <person name="Ford K.L."/>
            <person name="Foster G.D."/>
            <person name="Pangilinan J."/>
            <person name="Papanicolaou A."/>
            <person name="Barry K."/>
            <person name="LaButti K."/>
            <person name="Viragh M."/>
            <person name="Koriabine M."/>
            <person name="Yan M."/>
            <person name="Riley R."/>
            <person name="Champramary S."/>
            <person name="Plett K.L."/>
            <person name="Tsai I.J."/>
            <person name="Slot J."/>
            <person name="Sipos G."/>
            <person name="Plett J."/>
            <person name="Nagy L.G."/>
            <person name="Grigoriev I.V."/>
        </authorList>
    </citation>
    <scope>NUCLEOTIDE SEQUENCE</scope>
    <source>
        <strain evidence="3">ICMP 16352</strain>
    </source>
</reference>
<dbReference type="EMBL" id="JAUEPR010000001">
    <property type="protein sequence ID" value="KAK0491617.1"/>
    <property type="molecule type" value="Genomic_DNA"/>
</dbReference>
<dbReference type="Pfam" id="PF20151">
    <property type="entry name" value="DUF6533"/>
    <property type="match status" value="1"/>
</dbReference>
<dbReference type="Proteomes" id="UP001175227">
    <property type="component" value="Unassembled WGS sequence"/>
</dbReference>
<keyword evidence="1" id="KW-0472">Membrane</keyword>
<keyword evidence="1" id="KW-1133">Transmembrane helix</keyword>
<evidence type="ECO:0000259" key="2">
    <source>
        <dbReference type="Pfam" id="PF20151"/>
    </source>
</evidence>
<feature type="transmembrane region" description="Helical" evidence="1">
    <location>
        <begin position="169"/>
        <end position="189"/>
    </location>
</feature>
<feature type="transmembrane region" description="Helical" evidence="1">
    <location>
        <begin position="210"/>
        <end position="233"/>
    </location>
</feature>
<accession>A0AA39PW08</accession>
<feature type="transmembrane region" description="Helical" evidence="1">
    <location>
        <begin position="83"/>
        <end position="107"/>
    </location>
</feature>
<feature type="transmembrane region" description="Helical" evidence="1">
    <location>
        <begin position="119"/>
        <end position="143"/>
    </location>
</feature>
<keyword evidence="1" id="KW-0812">Transmembrane</keyword>
<feature type="domain" description="DUF6533" evidence="2">
    <location>
        <begin position="16"/>
        <end position="57"/>
    </location>
</feature>
<comment type="caution">
    <text evidence="3">The sequence shown here is derived from an EMBL/GenBank/DDBJ whole genome shotgun (WGS) entry which is preliminary data.</text>
</comment>
<organism evidence="3 4">
    <name type="scientific">Armillaria novae-zelandiae</name>
    <dbReference type="NCBI Taxonomy" id="153914"/>
    <lineage>
        <taxon>Eukaryota</taxon>
        <taxon>Fungi</taxon>
        <taxon>Dikarya</taxon>
        <taxon>Basidiomycota</taxon>
        <taxon>Agaricomycotina</taxon>
        <taxon>Agaricomycetes</taxon>
        <taxon>Agaricomycetidae</taxon>
        <taxon>Agaricales</taxon>
        <taxon>Marasmiineae</taxon>
        <taxon>Physalacriaceae</taxon>
        <taxon>Armillaria</taxon>
    </lineage>
</organism>
<name>A0AA39PW08_9AGAR</name>
<protein>
    <recommendedName>
        <fullName evidence="2">DUF6533 domain-containing protein</fullName>
    </recommendedName>
</protein>
<dbReference type="AlphaFoldDB" id="A0AA39PW08"/>
<evidence type="ECO:0000256" key="1">
    <source>
        <dbReference type="SAM" id="Phobius"/>
    </source>
</evidence>
<gene>
    <name evidence="3" type="ORF">IW261DRAFT_1438635</name>
</gene>